<evidence type="ECO:0000256" key="6">
    <source>
        <dbReference type="ARBA" id="ARBA00022989"/>
    </source>
</evidence>
<sequence>MTLTFRHYFLLALMTFTLALSGRMSLPPLDRDEPRYMEASEQMLLSGNYVDVRFQDKPRYLQPAGIYWLESSVAATAQKIFGPSVLRKTWPYRVPSLIAASLAVPLTAWIGSVLFNGLTGLCAAGLLMVSTLFVAESRMATIDTVLLLDILTVQAALLRAFRDRESDRTTSIQTALLYWAACGVGLMLKGPVVLIPAFGTPLTFWLSERAIKSDNARTGLFKRMRPAWGWLLMLAVVIPWCVAIQVVSHGQFFSKAVGHNFLGKIGHGQESHGLFPGYHLLVFAIAFWPGSFFAALALPAIWKNRLTPQVRFLLSWIVPHWLVFELIATKLPHYVLPTYPAIAILTAAALVFWPQITVGRLGKYLLGFYGTVWGILGIAFCLAGSVLVFTLEHRVIAQELIALGGSLPLMVLAIWFIFKKARRNALICVMGAAILTHAGLFLAVIPNLQTIRLAPRVAELFQAVQPCADSTLISTSYSEPSLVFLAGPNTQLLGAAPAAQYLSGHKECSLVLVDRKDEAAFRKALEQTGTELTEYGRIKGLNYSNGHHLDLGLFAPR</sequence>
<dbReference type="RefSeq" id="WP_141492396.1">
    <property type="nucleotide sequence ID" value="NZ_CP032485.1"/>
</dbReference>
<dbReference type="Proteomes" id="UP000317214">
    <property type="component" value="Chromosome"/>
</dbReference>
<evidence type="ECO:0000256" key="7">
    <source>
        <dbReference type="ARBA" id="ARBA00023136"/>
    </source>
</evidence>
<dbReference type="PANTHER" id="PTHR33908">
    <property type="entry name" value="MANNOSYLTRANSFERASE YKCB-RELATED"/>
    <property type="match status" value="1"/>
</dbReference>
<comment type="subcellular location">
    <subcellularLocation>
        <location evidence="1">Cell membrane</location>
        <topology evidence="1">Multi-pass membrane protein</topology>
    </subcellularLocation>
</comment>
<keyword evidence="11" id="KW-1185">Reference proteome</keyword>
<dbReference type="GO" id="GO:0006493">
    <property type="term" value="P:protein O-linked glycosylation"/>
    <property type="evidence" value="ECO:0007669"/>
    <property type="project" value="InterPro"/>
</dbReference>
<dbReference type="PANTHER" id="PTHR33908:SF3">
    <property type="entry name" value="UNDECAPRENYL PHOSPHATE-ALPHA-4-AMINO-4-DEOXY-L-ARABINOSE ARABINOSYL TRANSFERASE"/>
    <property type="match status" value="1"/>
</dbReference>
<dbReference type="EMBL" id="CP032485">
    <property type="protein sequence ID" value="QDH25834.1"/>
    <property type="molecule type" value="Genomic_DNA"/>
</dbReference>
<keyword evidence="5 8" id="KW-0812">Transmembrane</keyword>
<accession>A0A4Y6V903</accession>
<feature type="transmembrane region" description="Helical" evidence="8">
    <location>
        <begin position="177"/>
        <end position="206"/>
    </location>
</feature>
<feature type="transmembrane region" description="Helical" evidence="8">
    <location>
        <begin position="334"/>
        <end position="353"/>
    </location>
</feature>
<dbReference type="InterPro" id="IPR003342">
    <property type="entry name" value="ArnT-like_N"/>
</dbReference>
<dbReference type="Pfam" id="PF02366">
    <property type="entry name" value="PMT"/>
    <property type="match status" value="1"/>
</dbReference>
<dbReference type="GO" id="GO:0016763">
    <property type="term" value="F:pentosyltransferase activity"/>
    <property type="evidence" value="ECO:0007669"/>
    <property type="project" value="TreeGrafter"/>
</dbReference>
<dbReference type="GO" id="GO:0000030">
    <property type="term" value="F:mannosyltransferase activity"/>
    <property type="evidence" value="ECO:0007669"/>
    <property type="project" value="InterPro"/>
</dbReference>
<feature type="transmembrane region" description="Helical" evidence="8">
    <location>
        <begin position="425"/>
        <end position="445"/>
    </location>
</feature>
<evidence type="ECO:0000256" key="8">
    <source>
        <dbReference type="SAM" id="Phobius"/>
    </source>
</evidence>
<dbReference type="OrthoDB" id="9810951at2"/>
<feature type="transmembrane region" description="Helical" evidence="8">
    <location>
        <begin position="365"/>
        <end position="389"/>
    </location>
</feature>
<organism evidence="10 11">
    <name type="scientific">Neokomagataea tanensis</name>
    <dbReference type="NCBI Taxonomy" id="661191"/>
    <lineage>
        <taxon>Bacteria</taxon>
        <taxon>Pseudomonadati</taxon>
        <taxon>Pseudomonadota</taxon>
        <taxon>Alphaproteobacteria</taxon>
        <taxon>Acetobacterales</taxon>
        <taxon>Acetobacteraceae</taxon>
        <taxon>Neokomagataea</taxon>
    </lineage>
</organism>
<keyword evidence="7 8" id="KW-0472">Membrane</keyword>
<feature type="transmembrane region" description="Helical" evidence="8">
    <location>
        <begin position="395"/>
        <end position="418"/>
    </location>
</feature>
<name>A0A4Y6V903_9PROT</name>
<keyword evidence="2" id="KW-1003">Cell membrane</keyword>
<gene>
    <name evidence="10" type="ORF">D5366_04080</name>
</gene>
<dbReference type="InterPro" id="IPR050297">
    <property type="entry name" value="LipidA_mod_glycosyltrf_83"/>
</dbReference>
<keyword evidence="4 10" id="KW-0808">Transferase</keyword>
<dbReference type="KEGG" id="ntn:D5366_04080"/>
<feature type="transmembrane region" description="Helical" evidence="8">
    <location>
        <begin position="310"/>
        <end position="328"/>
    </location>
</feature>
<keyword evidence="3" id="KW-0328">Glycosyltransferase</keyword>
<keyword evidence="6 8" id="KW-1133">Transmembrane helix</keyword>
<evidence type="ECO:0000256" key="4">
    <source>
        <dbReference type="ARBA" id="ARBA00022679"/>
    </source>
</evidence>
<reference evidence="10 11" key="1">
    <citation type="submission" date="2018-09" db="EMBL/GenBank/DDBJ databases">
        <title>The complete genome sequence of Neokomagataea tanensis NBRC 106556(T).</title>
        <authorList>
            <person name="Chua K.-O."/>
            <person name="See-Too W.-S."/>
            <person name="Hong K.-W."/>
            <person name="Yin W.-F."/>
            <person name="Chan K.-G."/>
        </authorList>
    </citation>
    <scope>NUCLEOTIDE SEQUENCE [LARGE SCALE GENOMIC DNA]</scope>
    <source>
        <strain evidence="11">AH13 \ NBRC 106556</strain>
    </source>
</reference>
<evidence type="ECO:0000256" key="2">
    <source>
        <dbReference type="ARBA" id="ARBA00022475"/>
    </source>
</evidence>
<evidence type="ECO:0000256" key="3">
    <source>
        <dbReference type="ARBA" id="ARBA00022676"/>
    </source>
</evidence>
<evidence type="ECO:0000256" key="1">
    <source>
        <dbReference type="ARBA" id="ARBA00004651"/>
    </source>
</evidence>
<dbReference type="AlphaFoldDB" id="A0A4Y6V903"/>
<feature type="transmembrane region" description="Helical" evidence="8">
    <location>
        <begin position="97"/>
        <end position="127"/>
    </location>
</feature>
<evidence type="ECO:0000313" key="11">
    <source>
        <dbReference type="Proteomes" id="UP000317214"/>
    </source>
</evidence>
<proteinExistence type="predicted"/>
<evidence type="ECO:0000256" key="5">
    <source>
        <dbReference type="ARBA" id="ARBA00022692"/>
    </source>
</evidence>
<evidence type="ECO:0000259" key="9">
    <source>
        <dbReference type="Pfam" id="PF02366"/>
    </source>
</evidence>
<dbReference type="GO" id="GO:0010041">
    <property type="term" value="P:response to iron(III) ion"/>
    <property type="evidence" value="ECO:0007669"/>
    <property type="project" value="TreeGrafter"/>
</dbReference>
<feature type="domain" description="ArnT-like N-terminal" evidence="9">
    <location>
        <begin position="87"/>
        <end position="246"/>
    </location>
</feature>
<protein>
    <submittedName>
        <fullName evidence="10">Glycosyltransferase family 39 protein</fullName>
    </submittedName>
</protein>
<dbReference type="GO" id="GO:0005886">
    <property type="term" value="C:plasma membrane"/>
    <property type="evidence" value="ECO:0007669"/>
    <property type="project" value="UniProtKB-SubCell"/>
</dbReference>
<dbReference type="GO" id="GO:0009103">
    <property type="term" value="P:lipopolysaccharide biosynthetic process"/>
    <property type="evidence" value="ECO:0007669"/>
    <property type="project" value="TreeGrafter"/>
</dbReference>
<evidence type="ECO:0000313" key="10">
    <source>
        <dbReference type="EMBL" id="QDH25834.1"/>
    </source>
</evidence>
<feature type="transmembrane region" description="Helical" evidence="8">
    <location>
        <begin position="227"/>
        <end position="247"/>
    </location>
</feature>
<feature type="transmembrane region" description="Helical" evidence="8">
    <location>
        <begin position="278"/>
        <end position="298"/>
    </location>
</feature>